<keyword evidence="2" id="KW-1185">Reference proteome</keyword>
<sequence>MIPKDPVMLLSYVNTQLRDFYPSFAALCEDKELSAEEITAKLAGIDYEYDRGRNQFI</sequence>
<evidence type="ECO:0000313" key="2">
    <source>
        <dbReference type="Proteomes" id="UP000822142"/>
    </source>
</evidence>
<dbReference type="RefSeq" id="WP_173748892.1">
    <property type="nucleotide sequence ID" value="NZ_JAAITA010000006.1"/>
</dbReference>
<comment type="caution">
    <text evidence="1">The sequence shown here is derived from an EMBL/GenBank/DDBJ whole genome shotgun (WGS) entry which is preliminary data.</text>
</comment>
<accession>A0ABX2I5X4</accession>
<dbReference type="Proteomes" id="UP000822142">
    <property type="component" value="Unassembled WGS sequence"/>
</dbReference>
<name>A0ABX2I5X4_BLAHA</name>
<dbReference type="InterPro" id="IPR025346">
    <property type="entry name" value="DUF4250"/>
</dbReference>
<dbReference type="EMBL" id="JAAITA010000006">
    <property type="protein sequence ID" value="NSJ85862.1"/>
    <property type="molecule type" value="Genomic_DNA"/>
</dbReference>
<proteinExistence type="predicted"/>
<dbReference type="Pfam" id="PF14056">
    <property type="entry name" value="DUF4250"/>
    <property type="match status" value="1"/>
</dbReference>
<evidence type="ECO:0000313" key="1">
    <source>
        <dbReference type="EMBL" id="NSJ85862.1"/>
    </source>
</evidence>
<gene>
    <name evidence="1" type="ORF">G5A70_06690</name>
</gene>
<protein>
    <submittedName>
        <fullName evidence="1">DUF4250 domain-containing protein</fullName>
    </submittedName>
</protein>
<organism evidence="1 2">
    <name type="scientific">Blautia hansenii</name>
    <name type="common">Ruminococcus hansenii</name>
    <dbReference type="NCBI Taxonomy" id="1322"/>
    <lineage>
        <taxon>Bacteria</taxon>
        <taxon>Bacillati</taxon>
        <taxon>Bacillota</taxon>
        <taxon>Clostridia</taxon>
        <taxon>Lachnospirales</taxon>
        <taxon>Lachnospiraceae</taxon>
        <taxon>Blautia</taxon>
    </lineage>
</organism>
<reference evidence="1 2" key="1">
    <citation type="journal article" date="2020" name="Cell Host Microbe">
        <title>Functional and Genomic Variation between Human-Derived Isolates of Lachnospiraceae Reveals Inter- and Intra-Species Diversity.</title>
        <authorList>
            <person name="Sorbara M.T."/>
            <person name="Littmann E.R."/>
            <person name="Fontana E."/>
            <person name="Moody T.U."/>
            <person name="Kohout C.E."/>
            <person name="Gjonbalaj M."/>
            <person name="Eaton V."/>
            <person name="Seok R."/>
            <person name="Leiner I.M."/>
            <person name="Pamer E.G."/>
        </authorList>
    </citation>
    <scope>NUCLEOTIDE SEQUENCE [LARGE SCALE GENOMIC DNA]</scope>
    <source>
        <strain evidence="1 2">MSK.15.26</strain>
    </source>
</reference>